<organism evidence="5 6">
    <name type="scientific">Spirosoma soli</name>
    <dbReference type="NCBI Taxonomy" id="1770529"/>
    <lineage>
        <taxon>Bacteria</taxon>
        <taxon>Pseudomonadati</taxon>
        <taxon>Bacteroidota</taxon>
        <taxon>Cytophagia</taxon>
        <taxon>Cytophagales</taxon>
        <taxon>Cytophagaceae</taxon>
        <taxon>Spirosoma</taxon>
    </lineage>
</organism>
<protein>
    <submittedName>
        <fullName evidence="5">Oxidoreductase</fullName>
    </submittedName>
</protein>
<comment type="caution">
    <text evidence="5">The sequence shown here is derived from an EMBL/GenBank/DDBJ whole genome shotgun (WGS) entry which is preliminary data.</text>
</comment>
<dbReference type="Proteomes" id="UP001597469">
    <property type="component" value="Unassembled WGS sequence"/>
</dbReference>
<name>A0ABW5M5G1_9BACT</name>
<comment type="similarity">
    <text evidence="1 3">Belongs to the short-chain dehydrogenases/reductases (SDR) family.</text>
</comment>
<dbReference type="InterPro" id="IPR020904">
    <property type="entry name" value="Sc_DH/Rdtase_CS"/>
</dbReference>
<dbReference type="SMART" id="SM00822">
    <property type="entry name" value="PKS_KR"/>
    <property type="match status" value="1"/>
</dbReference>
<dbReference type="InterPro" id="IPR051911">
    <property type="entry name" value="SDR_oxidoreductase"/>
</dbReference>
<accession>A0ABW5M5G1</accession>
<dbReference type="InterPro" id="IPR002347">
    <property type="entry name" value="SDR_fam"/>
</dbReference>
<gene>
    <name evidence="5" type="ORF">ACFSUS_14900</name>
</gene>
<dbReference type="NCBIfam" id="NF004824">
    <property type="entry name" value="PRK06180.1"/>
    <property type="match status" value="1"/>
</dbReference>
<dbReference type="PROSITE" id="PS00061">
    <property type="entry name" value="ADH_SHORT"/>
    <property type="match status" value="1"/>
</dbReference>
<keyword evidence="6" id="KW-1185">Reference proteome</keyword>
<dbReference type="InterPro" id="IPR057326">
    <property type="entry name" value="KR_dom"/>
</dbReference>
<dbReference type="RefSeq" id="WP_381523879.1">
    <property type="nucleotide sequence ID" value="NZ_JBHULN010000008.1"/>
</dbReference>
<evidence type="ECO:0000256" key="1">
    <source>
        <dbReference type="ARBA" id="ARBA00006484"/>
    </source>
</evidence>
<feature type="domain" description="Ketoreductase" evidence="4">
    <location>
        <begin position="5"/>
        <end position="185"/>
    </location>
</feature>
<evidence type="ECO:0000313" key="5">
    <source>
        <dbReference type="EMBL" id="MFD2571929.1"/>
    </source>
</evidence>
<dbReference type="EMBL" id="JBHULN010000008">
    <property type="protein sequence ID" value="MFD2571929.1"/>
    <property type="molecule type" value="Genomic_DNA"/>
</dbReference>
<dbReference type="CDD" id="cd05374">
    <property type="entry name" value="17beta-HSD-like_SDR_c"/>
    <property type="match status" value="1"/>
</dbReference>
<proteinExistence type="inferred from homology"/>
<dbReference type="PANTHER" id="PTHR43976:SF16">
    <property type="entry name" value="SHORT-CHAIN DEHYDROGENASE_REDUCTASE FAMILY PROTEIN"/>
    <property type="match status" value="1"/>
</dbReference>
<dbReference type="SUPFAM" id="SSF51735">
    <property type="entry name" value="NAD(P)-binding Rossmann-fold domains"/>
    <property type="match status" value="1"/>
</dbReference>
<dbReference type="PRINTS" id="PR00080">
    <property type="entry name" value="SDRFAMILY"/>
</dbReference>
<dbReference type="Pfam" id="PF00106">
    <property type="entry name" value="adh_short"/>
    <property type="match status" value="1"/>
</dbReference>
<dbReference type="PANTHER" id="PTHR43976">
    <property type="entry name" value="SHORT CHAIN DEHYDROGENASE"/>
    <property type="match status" value="1"/>
</dbReference>
<keyword evidence="2" id="KW-0560">Oxidoreductase</keyword>
<evidence type="ECO:0000256" key="3">
    <source>
        <dbReference type="RuleBase" id="RU000363"/>
    </source>
</evidence>
<sequence length="281" mass="30512">MHNPKVWFITGASRGLGLDITKAVLAAGDQVVATVRSKPEDLVAQLNSQDLHVLVLDVTQESQAHKAIQEAIAIFGQLDVLVNNAGFGLLSAVEEATDQAIRHMFDTNVFGTLNVIRAALPYFRQQRRGHIINLSSVGGLVGSPGWGLYASTKFAVEGFSEALAKELAPLHIHVTVIEPGYFRTDFLDSSSLNTSATVIEDYAATVGKMRARACEVNKQQPGDPRKLAAALVRIAHSDNPPLHLPLGKDALESYQAKTVLFQNDIDAWHEVIVGTDYDQVH</sequence>
<evidence type="ECO:0000259" key="4">
    <source>
        <dbReference type="SMART" id="SM00822"/>
    </source>
</evidence>
<dbReference type="PRINTS" id="PR00081">
    <property type="entry name" value="GDHRDH"/>
</dbReference>
<evidence type="ECO:0000313" key="6">
    <source>
        <dbReference type="Proteomes" id="UP001597469"/>
    </source>
</evidence>
<dbReference type="InterPro" id="IPR036291">
    <property type="entry name" value="NAD(P)-bd_dom_sf"/>
</dbReference>
<reference evidence="6" key="1">
    <citation type="journal article" date="2019" name="Int. J. Syst. Evol. Microbiol.">
        <title>The Global Catalogue of Microorganisms (GCM) 10K type strain sequencing project: providing services to taxonomists for standard genome sequencing and annotation.</title>
        <authorList>
            <consortium name="The Broad Institute Genomics Platform"/>
            <consortium name="The Broad Institute Genome Sequencing Center for Infectious Disease"/>
            <person name="Wu L."/>
            <person name="Ma J."/>
        </authorList>
    </citation>
    <scope>NUCLEOTIDE SEQUENCE [LARGE SCALE GENOMIC DNA]</scope>
    <source>
        <strain evidence="6">KCTC 42805</strain>
    </source>
</reference>
<dbReference type="Gene3D" id="3.40.50.720">
    <property type="entry name" value="NAD(P)-binding Rossmann-like Domain"/>
    <property type="match status" value="1"/>
</dbReference>
<evidence type="ECO:0000256" key="2">
    <source>
        <dbReference type="ARBA" id="ARBA00023002"/>
    </source>
</evidence>